<dbReference type="OrthoDB" id="38570at10239"/>
<evidence type="ECO:0000313" key="1">
    <source>
        <dbReference type="EMBL" id="AOE44887.1"/>
    </source>
</evidence>
<organism evidence="1 2">
    <name type="scientific">Gordonia phage Terapin</name>
    <dbReference type="NCBI Taxonomy" id="1887654"/>
    <lineage>
        <taxon>Viruses</taxon>
        <taxon>Duplodnaviria</taxon>
        <taxon>Heunggongvirae</taxon>
        <taxon>Uroviricota</taxon>
        <taxon>Caudoviricetes</taxon>
        <taxon>Terapinvirus</taxon>
        <taxon>Terapinvirus terapin</taxon>
    </lineage>
</organism>
<proteinExistence type="predicted"/>
<dbReference type="EMBL" id="KX557285">
    <property type="protein sequence ID" value="AOE44887.1"/>
    <property type="molecule type" value="Genomic_DNA"/>
</dbReference>
<name>A0A1B3B1H4_9CAUD</name>
<dbReference type="Proteomes" id="UP000204083">
    <property type="component" value="Segment"/>
</dbReference>
<sequence length="56" mass="6320">MSLVAIDHGECNNCGHKGELVGVTVFTMMGYRPDKGCAKCHRIVMKRRWVVEKEKA</sequence>
<dbReference type="KEGG" id="vg:29078342"/>
<reference evidence="1 2" key="1">
    <citation type="submission" date="2016-07" db="EMBL/GenBank/DDBJ databases">
        <authorList>
            <person name="Montgomery M.T."/>
            <person name="Pope W.H."/>
            <person name="Garlena R.A."/>
            <person name="Russell D.A."/>
            <person name="Jacobs-Sera D."/>
            <person name="Hendrix R.W."/>
            <person name="Hatfull G.F."/>
        </authorList>
    </citation>
    <scope>NUCLEOTIDE SEQUENCE [LARGE SCALE GENOMIC DNA]</scope>
</reference>
<evidence type="ECO:0000313" key="2">
    <source>
        <dbReference type="Proteomes" id="UP000204083"/>
    </source>
</evidence>
<dbReference type="GeneID" id="29078342"/>
<dbReference type="RefSeq" id="YP_009277814.1">
    <property type="nucleotide sequence ID" value="NC_031001.1"/>
</dbReference>
<keyword evidence="2" id="KW-1185">Reference proteome</keyword>
<protein>
    <submittedName>
        <fullName evidence="1">Uncharacterized protein</fullName>
    </submittedName>
</protein>
<gene>
    <name evidence="1" type="primary">75</name>
    <name evidence="1" type="ORF">SEA_TERAPIN_75</name>
</gene>
<accession>A0A1B3B1H4</accession>